<feature type="compositionally biased region" description="Basic and acidic residues" evidence="1">
    <location>
        <begin position="477"/>
        <end position="486"/>
    </location>
</feature>
<comment type="caution">
    <text evidence="2">The sequence shown here is derived from an EMBL/GenBank/DDBJ whole genome shotgun (WGS) entry which is preliminary data.</text>
</comment>
<protein>
    <submittedName>
        <fullName evidence="2">Uncharacterized protein</fullName>
    </submittedName>
</protein>
<reference evidence="2" key="1">
    <citation type="submission" date="2021-04" db="EMBL/GenBank/DDBJ databases">
        <authorList>
            <consortium name="Molecular Ecology Group"/>
        </authorList>
    </citation>
    <scope>NUCLEOTIDE SEQUENCE</scope>
</reference>
<feature type="compositionally biased region" description="Polar residues" evidence="1">
    <location>
        <begin position="333"/>
        <end position="360"/>
    </location>
</feature>
<name>A0A8S3Z2F0_9EUPU</name>
<organism evidence="2 3">
    <name type="scientific">Candidula unifasciata</name>
    <dbReference type="NCBI Taxonomy" id="100452"/>
    <lineage>
        <taxon>Eukaryota</taxon>
        <taxon>Metazoa</taxon>
        <taxon>Spiralia</taxon>
        <taxon>Lophotrochozoa</taxon>
        <taxon>Mollusca</taxon>
        <taxon>Gastropoda</taxon>
        <taxon>Heterobranchia</taxon>
        <taxon>Euthyneura</taxon>
        <taxon>Panpulmonata</taxon>
        <taxon>Eupulmonata</taxon>
        <taxon>Stylommatophora</taxon>
        <taxon>Helicina</taxon>
        <taxon>Helicoidea</taxon>
        <taxon>Geomitridae</taxon>
        <taxon>Candidula</taxon>
    </lineage>
</organism>
<dbReference type="PANTHER" id="PTHR37915">
    <property type="match status" value="1"/>
</dbReference>
<dbReference type="EMBL" id="CAJHNH020001233">
    <property type="protein sequence ID" value="CAG5122145.1"/>
    <property type="molecule type" value="Genomic_DNA"/>
</dbReference>
<dbReference type="AlphaFoldDB" id="A0A8S3Z2F0"/>
<feature type="region of interest" description="Disordered" evidence="1">
    <location>
        <begin position="1"/>
        <end position="31"/>
    </location>
</feature>
<feature type="non-terminal residue" evidence="2">
    <location>
        <position position="1"/>
    </location>
</feature>
<dbReference type="PANTHER" id="PTHR37915:SF3">
    <property type="match status" value="1"/>
</dbReference>
<feature type="region of interest" description="Disordered" evidence="1">
    <location>
        <begin position="299"/>
        <end position="360"/>
    </location>
</feature>
<proteinExistence type="predicted"/>
<evidence type="ECO:0000313" key="2">
    <source>
        <dbReference type="EMBL" id="CAG5122145.1"/>
    </source>
</evidence>
<dbReference type="OrthoDB" id="10037468at2759"/>
<evidence type="ECO:0000313" key="3">
    <source>
        <dbReference type="Proteomes" id="UP000678393"/>
    </source>
</evidence>
<dbReference type="Proteomes" id="UP000678393">
    <property type="component" value="Unassembled WGS sequence"/>
</dbReference>
<accession>A0A8S3Z2F0</accession>
<sequence length="496" mass="56164">SVAHYRTQNFADSTTSSHQSGVYSRKQSNASDKQLIQDLQDQYNLLREQLMQDGQNHKAQILRNSAVMQEMQDTILELQKELSSAGKINIKSKSALPENIEVQQQSPSPETSVLFTRLDSERNAKIMKKAVMEEKLDPEKYKEAVSKMDEYVSLPARRLGNLVRKYVHHRHLRETEEKVKKSARMTQEVLHALDKVENLQYQRTRQWAERMNGMGAERLKLANLLMDTLDSIEQESGIFLIKPMYSYRGREAKLDHVSKLSRPIRHRHRRMAPFSETGSSFVAVPTTSSNYHLTRTEEDLSQKQPHTLAKASSACPPETKTGHNHGDFRVSGSHVTLGSGSPESTWNTQTSHPWKEQQPNSFHTPRILELDINRMLIGQNNVSSKLPFQPTDDRLVNINQNTLRSYVTVQRPSARIGADRPNTGPGRTNGQKVGVSQIDKDIPVLIPSPRPLPPITNSQDDVTERGTDRPSSSVESTYKDNNDVPRKTAGVFHVPV</sequence>
<gene>
    <name evidence="2" type="ORF">CUNI_LOCUS7703</name>
</gene>
<keyword evidence="3" id="KW-1185">Reference proteome</keyword>
<evidence type="ECO:0000256" key="1">
    <source>
        <dbReference type="SAM" id="MobiDB-lite"/>
    </source>
</evidence>
<feature type="region of interest" description="Disordered" evidence="1">
    <location>
        <begin position="445"/>
        <end position="496"/>
    </location>
</feature>